<accession>A0A1H1ZME0</accession>
<dbReference type="Gene3D" id="3.40.605.10">
    <property type="entry name" value="Aldehyde Dehydrogenase, Chain A, domain 1"/>
    <property type="match status" value="1"/>
</dbReference>
<dbReference type="Gene3D" id="3.40.309.10">
    <property type="entry name" value="Aldehyde Dehydrogenase, Chain A, domain 2"/>
    <property type="match status" value="1"/>
</dbReference>
<dbReference type="GO" id="GO:0004777">
    <property type="term" value="F:succinate-semialdehyde dehydrogenase (NAD+) activity"/>
    <property type="evidence" value="ECO:0007669"/>
    <property type="project" value="TreeGrafter"/>
</dbReference>
<dbReference type="InterPro" id="IPR016161">
    <property type="entry name" value="Ald_DH/histidinol_DH"/>
</dbReference>
<dbReference type="PANTHER" id="PTHR43353:SF5">
    <property type="entry name" value="SUCCINATE-SEMIALDEHYDE DEHYDROGENASE, MITOCHONDRIAL"/>
    <property type="match status" value="1"/>
</dbReference>
<organism evidence="4 5">
    <name type="scientific">Pseudomonas asplenii</name>
    <dbReference type="NCBI Taxonomy" id="53407"/>
    <lineage>
        <taxon>Bacteria</taxon>
        <taxon>Pseudomonadati</taxon>
        <taxon>Pseudomonadota</taxon>
        <taxon>Gammaproteobacteria</taxon>
        <taxon>Pseudomonadales</taxon>
        <taxon>Pseudomonadaceae</taxon>
        <taxon>Pseudomonas</taxon>
    </lineage>
</organism>
<keyword evidence="5" id="KW-1185">Reference proteome</keyword>
<proteinExistence type="inferred from homology"/>
<reference evidence="5" key="1">
    <citation type="submission" date="2016-10" db="EMBL/GenBank/DDBJ databases">
        <authorList>
            <person name="Varghese N."/>
            <person name="Submissions S."/>
        </authorList>
    </citation>
    <scope>NUCLEOTIDE SEQUENCE [LARGE SCALE GENOMIC DNA]</scope>
    <source>
        <strain evidence="5">ATCC 23835</strain>
    </source>
</reference>
<gene>
    <name evidence="4" type="ORF">SAMN05216598_5178</name>
</gene>
<dbReference type="EMBL" id="LT629777">
    <property type="protein sequence ID" value="SDT34854.1"/>
    <property type="molecule type" value="Genomic_DNA"/>
</dbReference>
<keyword evidence="2" id="KW-0560">Oxidoreductase</keyword>
<dbReference type="InterPro" id="IPR050740">
    <property type="entry name" value="Aldehyde_DH_Superfamily"/>
</dbReference>
<evidence type="ECO:0000256" key="2">
    <source>
        <dbReference type="ARBA" id="ARBA00023002"/>
    </source>
</evidence>
<protein>
    <submittedName>
        <fullName evidence="4">Succinate-semialdehyde dehydrogenase / glutarate-semialdehyde dehydrogenase</fullName>
    </submittedName>
</protein>
<dbReference type="RefSeq" id="WP_090210106.1">
    <property type="nucleotide sequence ID" value="NZ_LT629777.1"/>
</dbReference>
<dbReference type="Proteomes" id="UP000199524">
    <property type="component" value="Chromosome I"/>
</dbReference>
<comment type="similarity">
    <text evidence="1">Belongs to the aldehyde dehydrogenase family.</text>
</comment>
<dbReference type="InterPro" id="IPR016160">
    <property type="entry name" value="Ald_DH_CS_CYS"/>
</dbReference>
<dbReference type="SUPFAM" id="SSF53720">
    <property type="entry name" value="ALDH-like"/>
    <property type="match status" value="1"/>
</dbReference>
<name>A0A1H1ZME0_9PSED</name>
<dbReference type="PANTHER" id="PTHR43353">
    <property type="entry name" value="SUCCINATE-SEMIALDEHYDE DEHYDROGENASE, MITOCHONDRIAL"/>
    <property type="match status" value="1"/>
</dbReference>
<dbReference type="GO" id="GO:0009450">
    <property type="term" value="P:gamma-aminobutyric acid catabolic process"/>
    <property type="evidence" value="ECO:0007669"/>
    <property type="project" value="TreeGrafter"/>
</dbReference>
<dbReference type="InterPro" id="IPR016162">
    <property type="entry name" value="Ald_DH_N"/>
</dbReference>
<dbReference type="InterPro" id="IPR016163">
    <property type="entry name" value="Ald_DH_C"/>
</dbReference>
<dbReference type="FunFam" id="3.40.605.10:FF:000007">
    <property type="entry name" value="NAD/NADP-dependent betaine aldehyde dehydrogenase"/>
    <property type="match status" value="1"/>
</dbReference>
<dbReference type="GeneID" id="300210031"/>
<dbReference type="Pfam" id="PF00171">
    <property type="entry name" value="Aldedh"/>
    <property type="match status" value="1"/>
</dbReference>
<evidence type="ECO:0000313" key="4">
    <source>
        <dbReference type="EMBL" id="SDT34854.1"/>
    </source>
</evidence>
<dbReference type="InterPro" id="IPR015590">
    <property type="entry name" value="Aldehyde_DH_dom"/>
</dbReference>
<dbReference type="AlphaFoldDB" id="A0A1H1ZME0"/>
<evidence type="ECO:0000259" key="3">
    <source>
        <dbReference type="Pfam" id="PF00171"/>
    </source>
</evidence>
<feature type="domain" description="Aldehyde dehydrogenase" evidence="3">
    <location>
        <begin position="16"/>
        <end position="472"/>
    </location>
</feature>
<evidence type="ECO:0000256" key="1">
    <source>
        <dbReference type="ARBA" id="ARBA00009986"/>
    </source>
</evidence>
<sequence length="479" mass="50100">MPARNLDAHLFINGQWQEGHSGTRDNVDPGTGETIGIVSLADASQVKAAIDAAAAAFPMWSRSAVPTRSAILKKTSALLAERVDELASVLVLEGGKTKADAYGEAQRTIETFAWNGEEATRIFGKVHTGLVEGSTRFSVPTPLGVAAAITAWNFPAVLVARKLGAALAAGCTIVLKASEFTPCSARVIVQALMDAGLPAGVVNLVYGNPAAISEQLLGSQTVKVISFTGSTQVGKTLASLAAKNLTRCVFELGGHAPVIVWSDADIENVVRVTAPAKFGSAGQSCVAPTRFLVHHAVHDQLVRALVEKAESYQLGHGTIEGSTLGPVAHEGRIKEFMHLIDDAVTKGATLETGGYQLDCPGFFFKPTILSNVPPNAEVLFEEPFGPIATIQKISSVDEALEHANAGPYAFAAYLFTDSLRVRNQVVSGLNASNIGVNQTAPSLPDVALGGLGNSGYGYEGGTEGVLAYTQLRLISQSAI</sequence>
<dbReference type="PROSITE" id="PS00070">
    <property type="entry name" value="ALDEHYDE_DEHYDR_CYS"/>
    <property type="match status" value="1"/>
</dbReference>
<evidence type="ECO:0000313" key="5">
    <source>
        <dbReference type="Proteomes" id="UP000199524"/>
    </source>
</evidence>